<sequence length="130" mass="15064">MHVTRCNNPNKSENRFILLNNKINKSVNLWSSINYTIITDKEVINGIDHPQIKLDEPIMIELILKTINKGDTREDSIEIVFNEPKPYIHTNGTASGGETHGYLDKNEEYEYYFTYRHFEEAESGRQPCTG</sequence>
<keyword evidence="2" id="KW-1185">Reference proteome</keyword>
<dbReference type="RefSeq" id="WP_188175230.1">
    <property type="nucleotide sequence ID" value="NZ_JACVVD010000004.1"/>
</dbReference>
<dbReference type="AlphaFoldDB" id="A0A926KR95"/>
<evidence type="ECO:0000313" key="1">
    <source>
        <dbReference type="EMBL" id="MBD0381456.1"/>
    </source>
</evidence>
<evidence type="ECO:0000313" key="2">
    <source>
        <dbReference type="Proteomes" id="UP000650466"/>
    </source>
</evidence>
<dbReference type="EMBL" id="JACVVD010000004">
    <property type="protein sequence ID" value="MBD0381456.1"/>
    <property type="molecule type" value="Genomic_DNA"/>
</dbReference>
<name>A0A926KR95_9BACL</name>
<proteinExistence type="predicted"/>
<reference evidence="1" key="1">
    <citation type="submission" date="2020-09" db="EMBL/GenBank/DDBJ databases">
        <title>Draft Genome Sequence of Paenibacillus sp. WST5.</title>
        <authorList>
            <person name="Bao Z."/>
        </authorList>
    </citation>
    <scope>NUCLEOTIDE SEQUENCE</scope>
    <source>
        <strain evidence="1">WST5</strain>
    </source>
</reference>
<accession>A0A926KR95</accession>
<protein>
    <submittedName>
        <fullName evidence="1">Uncharacterized protein</fullName>
    </submittedName>
</protein>
<organism evidence="1 2">
    <name type="scientific">Paenibacillus sedimenti</name>
    <dbReference type="NCBI Taxonomy" id="2770274"/>
    <lineage>
        <taxon>Bacteria</taxon>
        <taxon>Bacillati</taxon>
        <taxon>Bacillota</taxon>
        <taxon>Bacilli</taxon>
        <taxon>Bacillales</taxon>
        <taxon>Paenibacillaceae</taxon>
        <taxon>Paenibacillus</taxon>
    </lineage>
</organism>
<dbReference type="Proteomes" id="UP000650466">
    <property type="component" value="Unassembled WGS sequence"/>
</dbReference>
<comment type="caution">
    <text evidence="1">The sequence shown here is derived from an EMBL/GenBank/DDBJ whole genome shotgun (WGS) entry which is preliminary data.</text>
</comment>
<gene>
    <name evidence="1" type="ORF">ICC18_15115</name>
</gene>